<dbReference type="Proteomes" id="UP001183414">
    <property type="component" value="Unassembled WGS sequence"/>
</dbReference>
<comment type="caution">
    <text evidence="2">The sequence shown here is derived from an EMBL/GenBank/DDBJ whole genome shotgun (WGS) entry which is preliminary data.</text>
</comment>
<dbReference type="RefSeq" id="WP_311675898.1">
    <property type="nucleotide sequence ID" value="NZ_JAVREQ010000034.1"/>
</dbReference>
<evidence type="ECO:0000313" key="3">
    <source>
        <dbReference type="Proteomes" id="UP001183414"/>
    </source>
</evidence>
<name>A0ABU2P068_9ACTN</name>
<reference evidence="3" key="1">
    <citation type="submission" date="2023-07" db="EMBL/GenBank/DDBJ databases">
        <title>30 novel species of actinomycetes from the DSMZ collection.</title>
        <authorList>
            <person name="Nouioui I."/>
        </authorList>
    </citation>
    <scope>NUCLEOTIDE SEQUENCE [LARGE SCALE GENOMIC DNA]</scope>
    <source>
        <strain evidence="3">DSM 42041</strain>
    </source>
</reference>
<protein>
    <submittedName>
        <fullName evidence="2">Uncharacterized protein</fullName>
    </submittedName>
</protein>
<sequence>MTLHARDFFAELSLPFTDSHVVGDTYLATPDPGGPLRLRIDFTRARADVYDGLRLAVIHRDRGELDVVVLRFDDHKTFDHRDSTLGHSPTSMGYAVFHDFRERPDIVPWRGAHTNGLRDAIEQYSAVWFPGAWRPPSRVRASSRAPVKAPAPPAARGAGRAR</sequence>
<evidence type="ECO:0000256" key="1">
    <source>
        <dbReference type="SAM" id="MobiDB-lite"/>
    </source>
</evidence>
<feature type="region of interest" description="Disordered" evidence="1">
    <location>
        <begin position="138"/>
        <end position="162"/>
    </location>
</feature>
<organism evidence="2 3">
    <name type="scientific">Streptomyces hazeniae</name>
    <dbReference type="NCBI Taxonomy" id="3075538"/>
    <lineage>
        <taxon>Bacteria</taxon>
        <taxon>Bacillati</taxon>
        <taxon>Actinomycetota</taxon>
        <taxon>Actinomycetes</taxon>
        <taxon>Kitasatosporales</taxon>
        <taxon>Streptomycetaceae</taxon>
        <taxon>Streptomyces</taxon>
    </lineage>
</organism>
<keyword evidence="3" id="KW-1185">Reference proteome</keyword>
<proteinExistence type="predicted"/>
<gene>
    <name evidence="2" type="ORF">RM572_26430</name>
</gene>
<dbReference type="EMBL" id="JAVREQ010000034">
    <property type="protein sequence ID" value="MDT0382300.1"/>
    <property type="molecule type" value="Genomic_DNA"/>
</dbReference>
<accession>A0ABU2P068</accession>
<evidence type="ECO:0000313" key="2">
    <source>
        <dbReference type="EMBL" id="MDT0382300.1"/>
    </source>
</evidence>